<dbReference type="InterPro" id="IPR048247">
    <property type="entry name" value="eIF2D_N"/>
</dbReference>
<evidence type="ECO:0000256" key="4">
    <source>
        <dbReference type="SAM" id="MobiDB-lite"/>
    </source>
</evidence>
<dbReference type="PANTHER" id="PTHR12217:SF4">
    <property type="entry name" value="EUKARYOTIC TRANSLATION INITIATION FACTOR 2D"/>
    <property type="match status" value="1"/>
</dbReference>
<keyword evidence="3 7" id="KW-0648">Protein biosynthesis</keyword>
<feature type="compositionally biased region" description="Basic and acidic residues" evidence="4">
    <location>
        <begin position="206"/>
        <end position="217"/>
    </location>
</feature>
<evidence type="ECO:0000259" key="6">
    <source>
        <dbReference type="PROSITE" id="PS51925"/>
    </source>
</evidence>
<dbReference type="InterPro" id="IPR015947">
    <property type="entry name" value="PUA-like_sf"/>
</dbReference>
<dbReference type="InterPro" id="IPR058886">
    <property type="entry name" value="SWIB_eIF2D"/>
</dbReference>
<evidence type="ECO:0000259" key="5">
    <source>
        <dbReference type="PROSITE" id="PS50296"/>
    </source>
</evidence>
<dbReference type="PROSITE" id="PS50296">
    <property type="entry name" value="SUI1"/>
    <property type="match status" value="1"/>
</dbReference>
<dbReference type="InterPro" id="IPR057429">
    <property type="entry name" value="WH_eIF2D"/>
</dbReference>
<feature type="domain" description="SUI1" evidence="5">
    <location>
        <begin position="511"/>
        <end position="584"/>
    </location>
</feature>
<dbReference type="InterPro" id="IPR036885">
    <property type="entry name" value="SWIB_MDM2_dom_sf"/>
</dbReference>
<dbReference type="InterPro" id="IPR001950">
    <property type="entry name" value="SUI1"/>
</dbReference>
<dbReference type="Pfam" id="PF17832">
    <property type="entry name" value="Pre-PUA"/>
    <property type="match status" value="1"/>
</dbReference>
<dbReference type="Pfam" id="PF25304">
    <property type="entry name" value="WHD_eIF2D"/>
    <property type="match status" value="1"/>
</dbReference>
<dbReference type="SUPFAM" id="SSF55159">
    <property type="entry name" value="eIF1-like"/>
    <property type="match status" value="1"/>
</dbReference>
<proteinExistence type="inferred from homology"/>
<feature type="region of interest" description="Disordered" evidence="4">
    <location>
        <begin position="244"/>
        <end position="277"/>
    </location>
</feature>
<reference evidence="7" key="1">
    <citation type="submission" date="2022-12" db="EMBL/GenBank/DDBJ databases">
        <authorList>
            <person name="Alioto T."/>
            <person name="Alioto T."/>
            <person name="Gomez Garrido J."/>
        </authorList>
    </citation>
    <scope>NUCLEOTIDE SEQUENCE</scope>
</reference>
<dbReference type="PROSITE" id="PS50890">
    <property type="entry name" value="PUA"/>
    <property type="match status" value="1"/>
</dbReference>
<feature type="compositionally biased region" description="Acidic residues" evidence="4">
    <location>
        <begin position="196"/>
        <end position="205"/>
    </location>
</feature>
<dbReference type="InterPro" id="IPR039757">
    <property type="entry name" value="EIF2D"/>
</dbReference>
<evidence type="ECO:0000313" key="7">
    <source>
        <dbReference type="EMBL" id="CAI5777723.1"/>
    </source>
</evidence>
<keyword evidence="3 7" id="KW-0396">Initiation factor</keyword>
<protein>
    <submittedName>
        <fullName evidence="7">Eukaryotic translation initiation factor 2D isoform X1</fullName>
    </submittedName>
</protein>
<feature type="region of interest" description="Disordered" evidence="4">
    <location>
        <begin position="196"/>
        <end position="227"/>
    </location>
</feature>
<keyword evidence="8" id="KW-1185">Reference proteome</keyword>
<dbReference type="AlphaFoldDB" id="A0AA35KIZ8"/>
<dbReference type="Pfam" id="PF26292">
    <property type="entry name" value="PUA_elF2D"/>
    <property type="match status" value="1"/>
</dbReference>
<dbReference type="GO" id="GO:0003743">
    <property type="term" value="F:translation initiation factor activity"/>
    <property type="evidence" value="ECO:0007669"/>
    <property type="project" value="UniProtKB-KW"/>
</dbReference>
<dbReference type="Gene3D" id="3.10.400.20">
    <property type="match status" value="1"/>
</dbReference>
<dbReference type="CDD" id="cd11608">
    <property type="entry name" value="eIF2D_C"/>
    <property type="match status" value="1"/>
</dbReference>
<dbReference type="InterPro" id="IPR039759">
    <property type="entry name" value="eIF2D_SUI1"/>
</dbReference>
<name>A0AA35KIZ8_9SAUR</name>
<gene>
    <name evidence="7" type="ORF">PODLI_1B002568</name>
</gene>
<keyword evidence="2" id="KW-0963">Cytoplasm</keyword>
<comment type="similarity">
    <text evidence="1">Belongs to the eIF2D family.</text>
</comment>
<evidence type="ECO:0000256" key="3">
    <source>
        <dbReference type="ARBA" id="ARBA00022540"/>
    </source>
</evidence>
<dbReference type="Gene3D" id="3.30.780.10">
    <property type="entry name" value="SUI1-like domain"/>
    <property type="match status" value="1"/>
</dbReference>
<dbReference type="Gene3D" id="1.10.245.10">
    <property type="entry name" value="SWIB/MDM2 domain"/>
    <property type="match status" value="1"/>
</dbReference>
<dbReference type="CDD" id="cd21156">
    <property type="entry name" value="PUA_eIF2d-like"/>
    <property type="match status" value="1"/>
</dbReference>
<dbReference type="InterPro" id="IPR003121">
    <property type="entry name" value="SWIB_MDM2_domain"/>
</dbReference>
<dbReference type="Proteomes" id="UP001178461">
    <property type="component" value="Chromosome 6"/>
</dbReference>
<dbReference type="Pfam" id="PF26291">
    <property type="entry name" value="SWIB_eIF2D"/>
    <property type="match status" value="1"/>
</dbReference>
<dbReference type="PANTHER" id="PTHR12217">
    <property type="entry name" value="EUKARYOTIC TRANSLATION INITIATION FACTOR 2D"/>
    <property type="match status" value="1"/>
</dbReference>
<evidence type="ECO:0000256" key="2">
    <source>
        <dbReference type="ARBA" id="ARBA00022490"/>
    </source>
</evidence>
<dbReference type="InterPro" id="IPR036877">
    <property type="entry name" value="SUI1_dom_sf"/>
</dbReference>
<dbReference type="SUPFAM" id="SSF47592">
    <property type="entry name" value="SWIB/MDM2 domain"/>
    <property type="match status" value="1"/>
</dbReference>
<feature type="domain" description="DM2" evidence="6">
    <location>
        <begin position="403"/>
        <end position="487"/>
    </location>
</feature>
<sequence length="588" mass="65553">MFAKAFRVKSNTAIKGSDRRKLRNDVAATFPTLTSEQLSEIVPNKEELNIIKLYAHKGDALTVYANGRIPVLFEIEKRLYPTVYTLWSHPHLLPAFSTWPPVLHKLAGGADLMLPGVVVPSYGLPQVDRGTLCAITLVGNSAPVAIGIATMSTAEMVAAGMKGKGFTVLHTYMDHLWEFGDKSCPPTIVPLEAESSEMMDAEEEKQEAGEGEGKSQENSHPIDPCLQTGIRNLNMEDAIQSVDMTEKEEPNENGAAETTEEDNLDVPQEVEDSRSPQEQMDALLHQCFFHALKCKVKKSELPLLTSTFLRNYMFACCPQGQQLDIKKSSYKKFSKFLQSMQQQNILQVKELNKGVESIVNVDWRHDSIRSFVVPIEIAASELSVQDSRSGDGEQPYHCPEIIPLYGISSKMAPLFQESGYKKGDTLSSSEVRNAVINYVKFNELVDETNKNFIKVDPILCDCLLDKSEQDEISKLTWDNLLSRCLDKLQPFHQVTFFGHDPIVRKGNNDPIDINIAQRSCNKKVTIIKNLELYGLDPQAVANFLQLKVQASATVTTLPGAKDRAQVQVQGNQIHHLAKLLVGKYLYQG</sequence>
<evidence type="ECO:0000313" key="8">
    <source>
        <dbReference type="Proteomes" id="UP001178461"/>
    </source>
</evidence>
<dbReference type="Pfam" id="PF01253">
    <property type="entry name" value="SUI1"/>
    <property type="match status" value="1"/>
</dbReference>
<dbReference type="PROSITE" id="PS51925">
    <property type="entry name" value="SWIB_MDM2"/>
    <property type="match status" value="1"/>
</dbReference>
<organism evidence="7 8">
    <name type="scientific">Podarcis lilfordi</name>
    <name type="common">Lilford's wall lizard</name>
    <dbReference type="NCBI Taxonomy" id="74358"/>
    <lineage>
        <taxon>Eukaryota</taxon>
        <taxon>Metazoa</taxon>
        <taxon>Chordata</taxon>
        <taxon>Craniata</taxon>
        <taxon>Vertebrata</taxon>
        <taxon>Euteleostomi</taxon>
        <taxon>Lepidosauria</taxon>
        <taxon>Squamata</taxon>
        <taxon>Bifurcata</taxon>
        <taxon>Unidentata</taxon>
        <taxon>Episquamata</taxon>
        <taxon>Laterata</taxon>
        <taxon>Lacertibaenia</taxon>
        <taxon>Lacertidae</taxon>
        <taxon>Podarcis</taxon>
    </lineage>
</organism>
<feature type="compositionally biased region" description="Acidic residues" evidence="4">
    <location>
        <begin position="258"/>
        <end position="270"/>
    </location>
</feature>
<dbReference type="CDD" id="cd11610">
    <property type="entry name" value="eIF2D_N"/>
    <property type="match status" value="1"/>
</dbReference>
<accession>A0AA35KIZ8</accession>
<evidence type="ECO:0000256" key="1">
    <source>
        <dbReference type="ARBA" id="ARBA00010359"/>
    </source>
</evidence>
<dbReference type="GO" id="GO:0001731">
    <property type="term" value="P:formation of translation preinitiation complex"/>
    <property type="evidence" value="ECO:0007669"/>
    <property type="project" value="InterPro"/>
</dbReference>
<dbReference type="SUPFAM" id="SSF88697">
    <property type="entry name" value="PUA domain-like"/>
    <property type="match status" value="1"/>
</dbReference>
<dbReference type="InterPro" id="IPR048248">
    <property type="entry name" value="PUA_eIF2d-like"/>
</dbReference>
<dbReference type="FunFam" id="3.10.400.20:FF:000002">
    <property type="entry name" value="Eukaryotic translation initiation factor 2D"/>
    <property type="match status" value="1"/>
</dbReference>
<dbReference type="EMBL" id="OX395131">
    <property type="protein sequence ID" value="CAI5777723.1"/>
    <property type="molecule type" value="Genomic_DNA"/>
</dbReference>
<dbReference type="InterPro" id="IPR041366">
    <property type="entry name" value="Pre-PUA"/>
</dbReference>